<comment type="subcellular location">
    <subcellularLocation>
        <location evidence="8">Cytoplasm</location>
    </subcellularLocation>
</comment>
<keyword evidence="3 8" id="KW-0819">tRNA processing</keyword>
<evidence type="ECO:0000256" key="7">
    <source>
        <dbReference type="ARBA" id="ARBA00048117"/>
    </source>
</evidence>
<dbReference type="FunFam" id="3.30.420.40:FF:000040">
    <property type="entry name" value="tRNA N6-adenosine threonylcarbamoyltransferase"/>
    <property type="match status" value="1"/>
</dbReference>
<name>A0A2M6WGS9_9BACT</name>
<keyword evidence="4 8" id="KW-0479">Metal-binding</keyword>
<dbReference type="GO" id="GO:0061711">
    <property type="term" value="F:tRNA N(6)-L-threonylcarbamoyladenine synthase activity"/>
    <property type="evidence" value="ECO:0007669"/>
    <property type="project" value="UniProtKB-EC"/>
</dbReference>
<feature type="binding site" evidence="8">
    <location>
        <position position="295"/>
    </location>
    <ligand>
        <name>substrate</name>
    </ligand>
</feature>
<dbReference type="InterPro" id="IPR017861">
    <property type="entry name" value="KAE1/TsaD"/>
</dbReference>
<dbReference type="InterPro" id="IPR022450">
    <property type="entry name" value="TsaD"/>
</dbReference>
<evidence type="ECO:0000256" key="1">
    <source>
        <dbReference type="ARBA" id="ARBA00022490"/>
    </source>
</evidence>
<comment type="cofactor">
    <cofactor evidence="8">
        <name>Fe(2+)</name>
        <dbReference type="ChEBI" id="CHEBI:29033"/>
    </cofactor>
    <text evidence="8">Binds 1 Fe(2+) ion per subunit.</text>
</comment>
<evidence type="ECO:0000256" key="3">
    <source>
        <dbReference type="ARBA" id="ARBA00022694"/>
    </source>
</evidence>
<evidence type="ECO:0000313" key="11">
    <source>
        <dbReference type="Proteomes" id="UP000228635"/>
    </source>
</evidence>
<dbReference type="HAMAP" id="MF_01445">
    <property type="entry name" value="TsaD"/>
    <property type="match status" value="1"/>
</dbReference>
<keyword evidence="1 8" id="KW-0963">Cytoplasm</keyword>
<protein>
    <recommendedName>
        <fullName evidence="8">tRNA N6-adenosine threonylcarbamoyltransferase</fullName>
        <ecNumber evidence="8">2.3.1.234</ecNumber>
    </recommendedName>
    <alternativeName>
        <fullName evidence="8">N6-L-threonylcarbamoyladenine synthase</fullName>
        <shortName evidence="8">t(6)A synthase</shortName>
    </alternativeName>
    <alternativeName>
        <fullName evidence="8">t(6)A37 threonylcarbamoyladenosine biosynthesis protein TsaD</fullName>
    </alternativeName>
    <alternativeName>
        <fullName evidence="8">tRNA threonylcarbamoyladenosine biosynthesis protein TsaD</fullName>
    </alternativeName>
</protein>
<dbReference type="Gene3D" id="3.30.420.40">
    <property type="match status" value="2"/>
</dbReference>
<dbReference type="GO" id="GO:0002949">
    <property type="term" value="P:tRNA threonylcarbamoyladenosine modification"/>
    <property type="evidence" value="ECO:0007669"/>
    <property type="project" value="UniProtKB-UniRule"/>
</dbReference>
<feature type="binding site" evidence="8">
    <location>
        <begin position="143"/>
        <end position="147"/>
    </location>
    <ligand>
        <name>substrate</name>
    </ligand>
</feature>
<keyword evidence="5 8" id="KW-0408">Iron</keyword>
<feature type="binding site" evidence="8">
    <location>
        <position position="193"/>
    </location>
    <ligand>
        <name>substrate</name>
    </ligand>
</feature>
<gene>
    <name evidence="8" type="primary">tsaD</name>
    <name evidence="10" type="ORF">COU08_04710</name>
</gene>
<comment type="catalytic activity">
    <reaction evidence="7 8">
        <text>L-threonylcarbamoyladenylate + adenosine(37) in tRNA = N(6)-L-threonylcarbamoyladenosine(37) in tRNA + AMP + H(+)</text>
        <dbReference type="Rhea" id="RHEA:37059"/>
        <dbReference type="Rhea" id="RHEA-COMP:10162"/>
        <dbReference type="Rhea" id="RHEA-COMP:10163"/>
        <dbReference type="ChEBI" id="CHEBI:15378"/>
        <dbReference type="ChEBI" id="CHEBI:73682"/>
        <dbReference type="ChEBI" id="CHEBI:74411"/>
        <dbReference type="ChEBI" id="CHEBI:74418"/>
        <dbReference type="ChEBI" id="CHEBI:456215"/>
        <dbReference type="EC" id="2.3.1.234"/>
    </reaction>
</comment>
<dbReference type="EC" id="2.3.1.234" evidence="8"/>
<evidence type="ECO:0000256" key="5">
    <source>
        <dbReference type="ARBA" id="ARBA00023004"/>
    </source>
</evidence>
<dbReference type="InterPro" id="IPR043129">
    <property type="entry name" value="ATPase_NBD"/>
</dbReference>
<evidence type="ECO:0000256" key="2">
    <source>
        <dbReference type="ARBA" id="ARBA00022679"/>
    </source>
</evidence>
<dbReference type="Pfam" id="PF00814">
    <property type="entry name" value="TsaD"/>
    <property type="match status" value="1"/>
</dbReference>
<reference evidence="11" key="1">
    <citation type="submission" date="2017-09" db="EMBL/GenBank/DDBJ databases">
        <title>Depth-based differentiation of microbial function through sediment-hosted aquifers and enrichment of novel symbionts in the deep terrestrial subsurface.</title>
        <authorList>
            <person name="Probst A.J."/>
            <person name="Ladd B."/>
            <person name="Jarett J.K."/>
            <person name="Geller-Mcgrath D.E."/>
            <person name="Sieber C.M.K."/>
            <person name="Emerson J.B."/>
            <person name="Anantharaman K."/>
            <person name="Thomas B.C."/>
            <person name="Malmstrom R."/>
            <person name="Stieglmeier M."/>
            <person name="Klingl A."/>
            <person name="Woyke T."/>
            <person name="Ryan C.M."/>
            <person name="Banfield J.F."/>
        </authorList>
    </citation>
    <scope>NUCLEOTIDE SEQUENCE [LARGE SCALE GENOMIC DNA]</scope>
</reference>
<keyword evidence="2 8" id="KW-0808">Transferase</keyword>
<feature type="binding site" evidence="8">
    <location>
        <position position="118"/>
    </location>
    <ligand>
        <name>Fe cation</name>
        <dbReference type="ChEBI" id="CHEBI:24875"/>
    </ligand>
</feature>
<dbReference type="SUPFAM" id="SSF53067">
    <property type="entry name" value="Actin-like ATPase domain"/>
    <property type="match status" value="2"/>
</dbReference>
<dbReference type="AlphaFoldDB" id="A0A2M6WGS9"/>
<dbReference type="InterPro" id="IPR000905">
    <property type="entry name" value="Gcp-like_dom"/>
</dbReference>
<dbReference type="NCBIfam" id="TIGR00329">
    <property type="entry name" value="gcp_kae1"/>
    <property type="match status" value="1"/>
</dbReference>
<sequence>MNILAIETSCDETSIALVTAKGGLHNPQFNIHKNIISSQIEMHRPFGGVVPMIAKREHIKNLPLVWKKFVENKNEIDAVAVTVGPGLAPALWQGVEFAKVLAKELEKPLIGVNHLEGHLLSFLAKKPTTYKLPTKNSPAIALIASGGHTILLHVESLTRWKKLGETRDDATGEAFDKVGKMLGLPYPGGPEIEKLALRQAQGKQKKGTIEFPRPMIHAKNYDFSFSGLKTAVLYYLRDMVNTTSDKKKRLTKKMKADVAASFQEAIVETLVTKTMCAVDEYKAKSIMLSGGVAGNKYLQKNLKQKAKSRKIPLLTAPMRLQTDNAGMIGIAAYITHLKKKSYKIEAQPNLNV</sequence>
<evidence type="ECO:0000313" key="10">
    <source>
        <dbReference type="EMBL" id="PIT92000.1"/>
    </source>
</evidence>
<dbReference type="PANTHER" id="PTHR11735">
    <property type="entry name" value="TRNA N6-ADENOSINE THREONYLCARBAMOYLTRANSFERASE"/>
    <property type="match status" value="1"/>
</dbReference>
<comment type="function">
    <text evidence="8">Required for the formation of a threonylcarbamoyl group on adenosine at position 37 (t(6)A37) in tRNAs that read codons beginning with adenine. Is involved in the transfer of the threonylcarbamoyl moiety of threonylcarbamoyl-AMP (TC-AMP) to the N6 group of A37, together with TsaE and TsaB. TsaD likely plays a direct catalytic role in this reaction.</text>
</comment>
<evidence type="ECO:0000256" key="4">
    <source>
        <dbReference type="ARBA" id="ARBA00022723"/>
    </source>
</evidence>
<comment type="similarity">
    <text evidence="8">Belongs to the KAE1 / TsaD family.</text>
</comment>
<dbReference type="EMBL" id="PFBA01000036">
    <property type="protein sequence ID" value="PIT92000.1"/>
    <property type="molecule type" value="Genomic_DNA"/>
</dbReference>
<dbReference type="PRINTS" id="PR00789">
    <property type="entry name" value="OSIALOPTASE"/>
</dbReference>
<feature type="domain" description="Gcp-like" evidence="9">
    <location>
        <begin position="31"/>
        <end position="329"/>
    </location>
</feature>
<dbReference type="PANTHER" id="PTHR11735:SF6">
    <property type="entry name" value="TRNA N6-ADENOSINE THREONYLCARBAMOYLTRANSFERASE, MITOCHONDRIAL"/>
    <property type="match status" value="1"/>
</dbReference>
<evidence type="ECO:0000259" key="9">
    <source>
        <dbReference type="Pfam" id="PF00814"/>
    </source>
</evidence>
<comment type="caution">
    <text evidence="10">The sequence shown here is derived from an EMBL/GenBank/DDBJ whole genome shotgun (WGS) entry which is preliminary data.</text>
</comment>
<evidence type="ECO:0000256" key="8">
    <source>
        <dbReference type="HAMAP-Rule" id="MF_01445"/>
    </source>
</evidence>
<organism evidence="10 11">
    <name type="scientific">Candidatus Harrisonbacteria bacterium CG10_big_fil_rev_8_21_14_0_10_42_17</name>
    <dbReference type="NCBI Taxonomy" id="1974584"/>
    <lineage>
        <taxon>Bacteria</taxon>
        <taxon>Candidatus Harrisoniibacteriota</taxon>
    </lineage>
</organism>
<dbReference type="CDD" id="cd24133">
    <property type="entry name" value="ASKHA_NBD_TsaD_bac"/>
    <property type="match status" value="1"/>
</dbReference>
<dbReference type="GO" id="GO:0005506">
    <property type="term" value="F:iron ion binding"/>
    <property type="evidence" value="ECO:0007669"/>
    <property type="project" value="UniProtKB-UniRule"/>
</dbReference>
<feature type="binding site" evidence="8">
    <location>
        <position position="189"/>
    </location>
    <ligand>
        <name>substrate</name>
    </ligand>
</feature>
<dbReference type="GO" id="GO:0005737">
    <property type="term" value="C:cytoplasm"/>
    <property type="evidence" value="ECO:0007669"/>
    <property type="project" value="UniProtKB-SubCell"/>
</dbReference>
<dbReference type="NCBIfam" id="TIGR03723">
    <property type="entry name" value="T6A_TsaD_YgjD"/>
    <property type="match status" value="1"/>
</dbReference>
<accession>A0A2M6WGS9</accession>
<proteinExistence type="inferred from homology"/>
<feature type="binding site" evidence="8">
    <location>
        <position position="323"/>
    </location>
    <ligand>
        <name>Fe cation</name>
        <dbReference type="ChEBI" id="CHEBI:24875"/>
    </ligand>
</feature>
<evidence type="ECO:0000256" key="6">
    <source>
        <dbReference type="ARBA" id="ARBA00023315"/>
    </source>
</evidence>
<feature type="binding site" evidence="8">
    <location>
        <position position="176"/>
    </location>
    <ligand>
        <name>substrate</name>
    </ligand>
</feature>
<dbReference type="Proteomes" id="UP000228635">
    <property type="component" value="Unassembled WGS sequence"/>
</dbReference>
<feature type="binding site" evidence="8">
    <location>
        <position position="114"/>
    </location>
    <ligand>
        <name>Fe cation</name>
        <dbReference type="ChEBI" id="CHEBI:24875"/>
    </ligand>
</feature>
<keyword evidence="6 8" id="KW-0012">Acyltransferase</keyword>